<dbReference type="AlphaFoldDB" id="A0AAW7XN53"/>
<dbReference type="EMBL" id="JAUOPG010000012">
    <property type="protein sequence ID" value="MDO6455127.1"/>
    <property type="molecule type" value="Genomic_DNA"/>
</dbReference>
<keyword evidence="1 3" id="KW-0732">Signal</keyword>
<gene>
    <name evidence="5" type="ORF">Q4490_16260</name>
    <name evidence="6" type="ORF">Q8W30_15180</name>
</gene>
<feature type="signal peptide" evidence="3">
    <location>
        <begin position="1"/>
        <end position="21"/>
    </location>
</feature>
<dbReference type="Pfam" id="PF04234">
    <property type="entry name" value="CopC"/>
    <property type="match status" value="1"/>
</dbReference>
<reference evidence="5" key="1">
    <citation type="submission" date="2023-07" db="EMBL/GenBank/DDBJ databases">
        <title>Genome content predicts the carbon catabolic preferences of heterotrophic bacteria.</title>
        <authorList>
            <person name="Gralka M."/>
        </authorList>
    </citation>
    <scope>NUCLEOTIDE SEQUENCE</scope>
    <source>
        <strain evidence="6">5G01</strain>
        <strain evidence="5">I2M16</strain>
    </source>
</reference>
<organism evidence="5 7">
    <name type="scientific">Neptunomonas phycophila</name>
    <dbReference type="NCBI Taxonomy" id="1572645"/>
    <lineage>
        <taxon>Bacteria</taxon>
        <taxon>Pseudomonadati</taxon>
        <taxon>Pseudomonadota</taxon>
        <taxon>Gammaproteobacteria</taxon>
        <taxon>Oceanospirillales</taxon>
        <taxon>Oceanospirillaceae</taxon>
        <taxon>Neptunomonas</taxon>
    </lineage>
</organism>
<proteinExistence type="predicted"/>
<name>A0AAW7XN53_9GAMM</name>
<dbReference type="EMBL" id="JAUYVO010000011">
    <property type="protein sequence ID" value="MDP2523918.1"/>
    <property type="molecule type" value="Genomic_DNA"/>
</dbReference>
<dbReference type="InterPro" id="IPR007348">
    <property type="entry name" value="CopC_dom"/>
</dbReference>
<keyword evidence="8" id="KW-1185">Reference proteome</keyword>
<dbReference type="InterPro" id="IPR014755">
    <property type="entry name" value="Cu-Rt/internalin_Ig-like"/>
</dbReference>
<evidence type="ECO:0000256" key="2">
    <source>
        <dbReference type="ARBA" id="ARBA00023008"/>
    </source>
</evidence>
<evidence type="ECO:0000259" key="4">
    <source>
        <dbReference type="Pfam" id="PF04234"/>
    </source>
</evidence>
<evidence type="ECO:0000313" key="5">
    <source>
        <dbReference type="EMBL" id="MDO6455127.1"/>
    </source>
</evidence>
<evidence type="ECO:0000256" key="1">
    <source>
        <dbReference type="ARBA" id="ARBA00022729"/>
    </source>
</evidence>
<dbReference type="GeneID" id="89457444"/>
<protein>
    <submittedName>
        <fullName evidence="5">Copper resistance protein CopC</fullName>
    </submittedName>
</protein>
<dbReference type="SUPFAM" id="SSF81296">
    <property type="entry name" value="E set domains"/>
    <property type="match status" value="1"/>
</dbReference>
<dbReference type="GO" id="GO:0046688">
    <property type="term" value="P:response to copper ion"/>
    <property type="evidence" value="ECO:0007669"/>
    <property type="project" value="InterPro"/>
</dbReference>
<dbReference type="GO" id="GO:0042597">
    <property type="term" value="C:periplasmic space"/>
    <property type="evidence" value="ECO:0007669"/>
    <property type="project" value="InterPro"/>
</dbReference>
<dbReference type="RefSeq" id="WP_178969348.1">
    <property type="nucleotide sequence ID" value="NZ_CP041336.1"/>
</dbReference>
<evidence type="ECO:0000313" key="8">
    <source>
        <dbReference type="Proteomes" id="UP001177341"/>
    </source>
</evidence>
<dbReference type="GO" id="GO:0005507">
    <property type="term" value="F:copper ion binding"/>
    <property type="evidence" value="ECO:0007669"/>
    <property type="project" value="InterPro"/>
</dbReference>
<evidence type="ECO:0000313" key="7">
    <source>
        <dbReference type="Proteomes" id="UP001169862"/>
    </source>
</evidence>
<sequence length="115" mass="12580">MKILKRLMVVGLLTSSASVLAHSDMMHTVPKDGAMLMEPVDHIELNFGDPVRLVKFSVINSKNEPVETDFAIGSESKANFSISLPALGSDQYQVKWMIVGGDGHKMTGSFGFMQH</sequence>
<evidence type="ECO:0000256" key="3">
    <source>
        <dbReference type="SAM" id="SignalP"/>
    </source>
</evidence>
<dbReference type="InterPro" id="IPR014756">
    <property type="entry name" value="Ig_E-set"/>
</dbReference>
<dbReference type="Proteomes" id="UP001177341">
    <property type="component" value="Unassembled WGS sequence"/>
</dbReference>
<keyword evidence="2" id="KW-0186">Copper</keyword>
<dbReference type="Proteomes" id="UP001169862">
    <property type="component" value="Unassembled WGS sequence"/>
</dbReference>
<feature type="chain" id="PRO_5043409471" evidence="3">
    <location>
        <begin position="22"/>
        <end position="115"/>
    </location>
</feature>
<accession>A0AAW7XN53</accession>
<comment type="caution">
    <text evidence="5">The sequence shown here is derived from an EMBL/GenBank/DDBJ whole genome shotgun (WGS) entry which is preliminary data.</text>
</comment>
<evidence type="ECO:0000313" key="6">
    <source>
        <dbReference type="EMBL" id="MDP2523918.1"/>
    </source>
</evidence>
<feature type="domain" description="CopC" evidence="4">
    <location>
        <begin position="22"/>
        <end position="112"/>
    </location>
</feature>
<dbReference type="Gene3D" id="2.60.40.1220">
    <property type="match status" value="1"/>
</dbReference>